<dbReference type="Proteomes" id="UP000773462">
    <property type="component" value="Unassembled WGS sequence"/>
</dbReference>
<sequence length="207" mass="23819">MVQEILTTFDEQGNRTGTAPRDEVHRQGLWHETFHCWFVRKADSGLRICLQLRSQQKRDYAGLLDITAAGHLLADETVMDGIREVQEELGLSIAFDELQPLGVIPYQMDSAGFMDRERAHVFVYENRYALSEFTPQLEEVAGIVEARFADFRSFISGADSTLHVQGFQVTGNGERTDIDELVDFTHFVPHEREYFRRVIEGIERLYC</sequence>
<dbReference type="InterPro" id="IPR000086">
    <property type="entry name" value="NUDIX_hydrolase_dom"/>
</dbReference>
<gene>
    <name evidence="2" type="ORF">J2Z70_005681</name>
</gene>
<reference evidence="2 3" key="1">
    <citation type="submission" date="2021-03" db="EMBL/GenBank/DDBJ databases">
        <title>Genomic Encyclopedia of Type Strains, Phase IV (KMG-IV): sequencing the most valuable type-strain genomes for metagenomic binning, comparative biology and taxonomic classification.</title>
        <authorList>
            <person name="Goeker M."/>
        </authorList>
    </citation>
    <scope>NUCLEOTIDE SEQUENCE [LARGE SCALE GENOMIC DNA]</scope>
    <source>
        <strain evidence="2 3">DSM 101953</strain>
    </source>
</reference>
<organism evidence="2 3">
    <name type="scientific">Paenibacillus silagei</name>
    <dbReference type="NCBI Taxonomy" id="1670801"/>
    <lineage>
        <taxon>Bacteria</taxon>
        <taxon>Bacillati</taxon>
        <taxon>Bacillota</taxon>
        <taxon>Bacilli</taxon>
        <taxon>Bacillales</taxon>
        <taxon>Paenibacillaceae</taxon>
        <taxon>Paenibacillus</taxon>
    </lineage>
</organism>
<comment type="caution">
    <text evidence="2">The sequence shown here is derived from an EMBL/GenBank/DDBJ whole genome shotgun (WGS) entry which is preliminary data.</text>
</comment>
<proteinExistence type="predicted"/>
<dbReference type="CDD" id="cd04692">
    <property type="entry name" value="NUDIX_Hydrolase"/>
    <property type="match status" value="1"/>
</dbReference>
<feature type="domain" description="Nudix hydrolase" evidence="1">
    <location>
        <begin position="29"/>
        <end position="200"/>
    </location>
</feature>
<dbReference type="Pfam" id="PF00293">
    <property type="entry name" value="NUDIX"/>
    <property type="match status" value="1"/>
</dbReference>
<protein>
    <submittedName>
        <fullName evidence="2">Isopentenyldiphosphate isomerase</fullName>
    </submittedName>
</protein>
<evidence type="ECO:0000313" key="2">
    <source>
        <dbReference type="EMBL" id="MBP2115494.1"/>
    </source>
</evidence>
<dbReference type="Gene3D" id="3.90.79.10">
    <property type="entry name" value="Nucleoside Triphosphate Pyrophosphohydrolase"/>
    <property type="match status" value="1"/>
</dbReference>
<evidence type="ECO:0000313" key="3">
    <source>
        <dbReference type="Proteomes" id="UP000773462"/>
    </source>
</evidence>
<dbReference type="SUPFAM" id="SSF55811">
    <property type="entry name" value="Nudix"/>
    <property type="match status" value="1"/>
</dbReference>
<dbReference type="PROSITE" id="PS51462">
    <property type="entry name" value="NUDIX"/>
    <property type="match status" value="1"/>
</dbReference>
<dbReference type="EMBL" id="JAGGLV010000027">
    <property type="protein sequence ID" value="MBP2115494.1"/>
    <property type="molecule type" value="Genomic_DNA"/>
</dbReference>
<dbReference type="GO" id="GO:0016853">
    <property type="term" value="F:isomerase activity"/>
    <property type="evidence" value="ECO:0007669"/>
    <property type="project" value="UniProtKB-KW"/>
</dbReference>
<keyword evidence="3" id="KW-1185">Reference proteome</keyword>
<name>A0ABS4P1C2_9BACL</name>
<dbReference type="PANTHER" id="PTHR10885">
    <property type="entry name" value="ISOPENTENYL-DIPHOSPHATE DELTA-ISOMERASE"/>
    <property type="match status" value="1"/>
</dbReference>
<evidence type="ECO:0000259" key="1">
    <source>
        <dbReference type="PROSITE" id="PS51462"/>
    </source>
</evidence>
<accession>A0ABS4P1C2</accession>
<dbReference type="RefSeq" id="WP_209878565.1">
    <property type="nucleotide sequence ID" value="NZ_JAGGLV010000027.1"/>
</dbReference>
<dbReference type="InterPro" id="IPR015797">
    <property type="entry name" value="NUDIX_hydrolase-like_dom_sf"/>
</dbReference>
<keyword evidence="2" id="KW-0413">Isomerase</keyword>
<dbReference type="PANTHER" id="PTHR10885:SF0">
    <property type="entry name" value="ISOPENTENYL-DIPHOSPHATE DELTA-ISOMERASE"/>
    <property type="match status" value="1"/>
</dbReference>